<evidence type="ECO:0000256" key="1">
    <source>
        <dbReference type="ARBA" id="ARBA00004994"/>
    </source>
</evidence>
<dbReference type="GO" id="GO:0008677">
    <property type="term" value="F:2-dehydropantoate 2-reductase activity"/>
    <property type="evidence" value="ECO:0007669"/>
    <property type="project" value="UniProtKB-EC"/>
</dbReference>
<accession>A0ABX1QWX0</accession>
<dbReference type="RefSeq" id="WP_169209292.1">
    <property type="nucleotide sequence ID" value="NZ_JAATNW010000001.1"/>
</dbReference>
<reference evidence="13 14" key="1">
    <citation type="submission" date="2020-03" db="EMBL/GenBank/DDBJ databases">
        <title>Alteromonas ponticola sp. nov., isolated from seawater.</title>
        <authorList>
            <person name="Yoon J.-H."/>
            <person name="Kim Y.-O."/>
        </authorList>
    </citation>
    <scope>NUCLEOTIDE SEQUENCE [LARGE SCALE GENOMIC DNA]</scope>
    <source>
        <strain evidence="13 14">MYP5</strain>
    </source>
</reference>
<name>A0ABX1QWX0_9ALTE</name>
<evidence type="ECO:0000259" key="11">
    <source>
        <dbReference type="Pfam" id="PF02558"/>
    </source>
</evidence>
<evidence type="ECO:0000313" key="14">
    <source>
        <dbReference type="Proteomes" id="UP000709336"/>
    </source>
</evidence>
<keyword evidence="14" id="KW-1185">Reference proteome</keyword>
<evidence type="ECO:0000256" key="7">
    <source>
        <dbReference type="ARBA" id="ARBA00023002"/>
    </source>
</evidence>
<keyword evidence="5 10" id="KW-0566">Pantothenate biosynthesis</keyword>
<dbReference type="PANTHER" id="PTHR43765">
    <property type="entry name" value="2-DEHYDROPANTOATE 2-REDUCTASE-RELATED"/>
    <property type="match status" value="1"/>
</dbReference>
<evidence type="ECO:0000256" key="3">
    <source>
        <dbReference type="ARBA" id="ARBA00013014"/>
    </source>
</evidence>
<dbReference type="NCBIfam" id="TIGR00745">
    <property type="entry name" value="apbA_panE"/>
    <property type="match status" value="1"/>
</dbReference>
<dbReference type="Pfam" id="PF08546">
    <property type="entry name" value="ApbA_C"/>
    <property type="match status" value="1"/>
</dbReference>
<dbReference type="EC" id="1.1.1.169" evidence="3 10"/>
<dbReference type="PANTHER" id="PTHR43765:SF2">
    <property type="entry name" value="2-DEHYDROPANTOATE 2-REDUCTASE"/>
    <property type="match status" value="1"/>
</dbReference>
<evidence type="ECO:0000256" key="6">
    <source>
        <dbReference type="ARBA" id="ARBA00022857"/>
    </source>
</evidence>
<dbReference type="SUPFAM" id="SSF51735">
    <property type="entry name" value="NAD(P)-binding Rossmann-fold domains"/>
    <property type="match status" value="1"/>
</dbReference>
<evidence type="ECO:0000256" key="4">
    <source>
        <dbReference type="ARBA" id="ARBA00019465"/>
    </source>
</evidence>
<dbReference type="InterPro" id="IPR008927">
    <property type="entry name" value="6-PGluconate_DH-like_C_sf"/>
</dbReference>
<comment type="catalytic activity">
    <reaction evidence="9 10">
        <text>(R)-pantoate + NADP(+) = 2-dehydropantoate + NADPH + H(+)</text>
        <dbReference type="Rhea" id="RHEA:16233"/>
        <dbReference type="ChEBI" id="CHEBI:11561"/>
        <dbReference type="ChEBI" id="CHEBI:15378"/>
        <dbReference type="ChEBI" id="CHEBI:15980"/>
        <dbReference type="ChEBI" id="CHEBI:57783"/>
        <dbReference type="ChEBI" id="CHEBI:58349"/>
        <dbReference type="EC" id="1.1.1.169"/>
    </reaction>
</comment>
<feature type="domain" description="Ketopantoate reductase N-terminal" evidence="11">
    <location>
        <begin position="4"/>
        <end position="148"/>
    </location>
</feature>
<comment type="caution">
    <text evidence="13">The sequence shown here is derived from an EMBL/GenBank/DDBJ whole genome shotgun (WGS) entry which is preliminary data.</text>
</comment>
<dbReference type="EMBL" id="JAATNW010000001">
    <property type="protein sequence ID" value="NMH58740.1"/>
    <property type="molecule type" value="Genomic_DNA"/>
</dbReference>
<dbReference type="InterPro" id="IPR036291">
    <property type="entry name" value="NAD(P)-bd_dom_sf"/>
</dbReference>
<dbReference type="InterPro" id="IPR050838">
    <property type="entry name" value="Ketopantoate_reductase"/>
</dbReference>
<dbReference type="Gene3D" id="3.40.50.720">
    <property type="entry name" value="NAD(P)-binding Rossmann-like Domain"/>
    <property type="match status" value="1"/>
</dbReference>
<dbReference type="InterPro" id="IPR013328">
    <property type="entry name" value="6PGD_dom2"/>
</dbReference>
<evidence type="ECO:0000256" key="8">
    <source>
        <dbReference type="ARBA" id="ARBA00032024"/>
    </source>
</evidence>
<evidence type="ECO:0000259" key="12">
    <source>
        <dbReference type="Pfam" id="PF08546"/>
    </source>
</evidence>
<comment type="function">
    <text evidence="10">Catalyzes the NADPH-dependent reduction of ketopantoate into pantoic acid.</text>
</comment>
<evidence type="ECO:0000313" key="13">
    <source>
        <dbReference type="EMBL" id="NMH58740.1"/>
    </source>
</evidence>
<proteinExistence type="inferred from homology"/>
<dbReference type="Gene3D" id="1.10.1040.10">
    <property type="entry name" value="N-(1-d-carboxylethyl)-l-norvaline Dehydrogenase, domain 2"/>
    <property type="match status" value="1"/>
</dbReference>
<dbReference type="InterPro" id="IPR003710">
    <property type="entry name" value="ApbA"/>
</dbReference>
<dbReference type="Proteomes" id="UP000709336">
    <property type="component" value="Unassembled WGS sequence"/>
</dbReference>
<comment type="similarity">
    <text evidence="2 10">Belongs to the ketopantoate reductase family.</text>
</comment>
<keyword evidence="7 10" id="KW-0560">Oxidoreductase</keyword>
<sequence length="346" mass="38348">MLHVIFGAGLIGCFVGGVLASNNMKVKFVARDPWCSRLRDTMILSDYAGNLQQVKHADPLLASGQKADVIWLTTKCTGIIPAIRDLELLVHAQTVIICCQNGVGTHQLVQKHFSQNRVLRAMVPFNVVLKSPNQLHRGSEGMLTIEAMPADVAELERDLLAASQPLMQIATTPDINALQWAKLQLNLGNSVNALADIPVKAMLEQRDFRRIIALAMREFLDVINAMDIKLPKVAKIHGRYLPLLLCTPDWLFKRIAKQMLAIDDDVRTSMWWDLQAHKQTEIAYLNGAVVTAGKTCGVACPVNSFLVNEIKKIEEMTAEQGKYEGVNASSLLKKLMQELKKDSAES</sequence>
<organism evidence="13 14">
    <name type="scientific">Alteromonas ponticola</name>
    <dbReference type="NCBI Taxonomy" id="2720613"/>
    <lineage>
        <taxon>Bacteria</taxon>
        <taxon>Pseudomonadati</taxon>
        <taxon>Pseudomonadota</taxon>
        <taxon>Gammaproteobacteria</taxon>
        <taxon>Alteromonadales</taxon>
        <taxon>Alteromonadaceae</taxon>
        <taxon>Alteromonas/Salinimonas group</taxon>
        <taxon>Alteromonas</taxon>
    </lineage>
</organism>
<comment type="pathway">
    <text evidence="1 10">Cofactor biosynthesis; (R)-pantothenate biosynthesis; (R)-pantoate from 3-methyl-2-oxobutanoate: step 2/2.</text>
</comment>
<dbReference type="Pfam" id="PF02558">
    <property type="entry name" value="ApbA"/>
    <property type="match status" value="1"/>
</dbReference>
<evidence type="ECO:0000256" key="10">
    <source>
        <dbReference type="RuleBase" id="RU362068"/>
    </source>
</evidence>
<feature type="domain" description="Ketopantoate reductase C-terminal" evidence="12">
    <location>
        <begin position="174"/>
        <end position="314"/>
    </location>
</feature>
<evidence type="ECO:0000256" key="2">
    <source>
        <dbReference type="ARBA" id="ARBA00007870"/>
    </source>
</evidence>
<dbReference type="SUPFAM" id="SSF48179">
    <property type="entry name" value="6-phosphogluconate dehydrogenase C-terminal domain-like"/>
    <property type="match status" value="1"/>
</dbReference>
<gene>
    <name evidence="13" type="ORF">HCJ96_01715</name>
</gene>
<protein>
    <recommendedName>
        <fullName evidence="4 10">2-dehydropantoate 2-reductase</fullName>
        <ecNumber evidence="3 10">1.1.1.169</ecNumber>
    </recommendedName>
    <alternativeName>
        <fullName evidence="8 10">Ketopantoate reductase</fullName>
    </alternativeName>
</protein>
<evidence type="ECO:0000256" key="5">
    <source>
        <dbReference type="ARBA" id="ARBA00022655"/>
    </source>
</evidence>
<keyword evidence="6 10" id="KW-0521">NADP</keyword>
<evidence type="ECO:0000256" key="9">
    <source>
        <dbReference type="ARBA" id="ARBA00048793"/>
    </source>
</evidence>
<dbReference type="InterPro" id="IPR013332">
    <property type="entry name" value="KPR_N"/>
</dbReference>
<dbReference type="InterPro" id="IPR013752">
    <property type="entry name" value="KPA_reductase"/>
</dbReference>